<gene>
    <name evidence="3" type="ORF">NX794_35240</name>
</gene>
<dbReference type="InterPro" id="IPR013078">
    <property type="entry name" value="His_Pase_superF_clade-1"/>
</dbReference>
<evidence type="ECO:0000256" key="1">
    <source>
        <dbReference type="ARBA" id="ARBA00022801"/>
    </source>
</evidence>
<keyword evidence="4" id="KW-1185">Reference proteome</keyword>
<organism evidence="3 4">
    <name type="scientific">Streptomyces pyxinicus</name>
    <dbReference type="NCBI Taxonomy" id="2970331"/>
    <lineage>
        <taxon>Bacteria</taxon>
        <taxon>Bacillati</taxon>
        <taxon>Actinomycetota</taxon>
        <taxon>Actinomycetes</taxon>
        <taxon>Kitasatosporales</taxon>
        <taxon>Streptomycetaceae</taxon>
        <taxon>Streptomyces</taxon>
    </lineage>
</organism>
<comment type="caution">
    <text evidence="3">The sequence shown here is derived from an EMBL/GenBank/DDBJ whole genome shotgun (WGS) entry which is preliminary data.</text>
</comment>
<proteinExistence type="predicted"/>
<dbReference type="SMART" id="SM00855">
    <property type="entry name" value="PGAM"/>
    <property type="match status" value="1"/>
</dbReference>
<dbReference type="Gene3D" id="3.40.50.1240">
    <property type="entry name" value="Phosphoglycerate mutase-like"/>
    <property type="match status" value="1"/>
</dbReference>
<dbReference type="SUPFAM" id="SSF53254">
    <property type="entry name" value="Phosphoglycerate mutase-like"/>
    <property type="match status" value="1"/>
</dbReference>
<sequence>MHLYLLRHAEDRSGEHDPHQDRLTERGRRQAQAAAHWLAKRRPTELRTSVLPRARQTADIVAAHTGLVAREDPRLNEIVWASFEGELLPHPRENRLYPPPPGAESWHVFMTRVATCMSELCHQASEDQRIVLVTHSGFFDAVNELLCGGASRVELLVAHAGITHWQYRPGDSGGAWLLHQHNVTFAPQSLLDHEYMSAAELSA</sequence>
<protein>
    <submittedName>
        <fullName evidence="3">Histidine phosphatase family protein</fullName>
    </submittedName>
</protein>
<evidence type="ECO:0000313" key="3">
    <source>
        <dbReference type="EMBL" id="MCS0606427.1"/>
    </source>
</evidence>
<evidence type="ECO:0000256" key="2">
    <source>
        <dbReference type="SAM" id="MobiDB-lite"/>
    </source>
</evidence>
<dbReference type="InterPro" id="IPR029033">
    <property type="entry name" value="His_PPase_superfam"/>
</dbReference>
<dbReference type="CDD" id="cd07067">
    <property type="entry name" value="HP_PGM_like"/>
    <property type="match status" value="1"/>
</dbReference>
<dbReference type="Pfam" id="PF00300">
    <property type="entry name" value="His_Phos_1"/>
    <property type="match status" value="1"/>
</dbReference>
<keyword evidence="1" id="KW-0378">Hydrolase</keyword>
<dbReference type="EMBL" id="JANUGP010000055">
    <property type="protein sequence ID" value="MCS0606427.1"/>
    <property type="molecule type" value="Genomic_DNA"/>
</dbReference>
<feature type="region of interest" description="Disordered" evidence="2">
    <location>
        <begin position="7"/>
        <end position="28"/>
    </location>
</feature>
<dbReference type="PANTHER" id="PTHR20935">
    <property type="entry name" value="PHOSPHOGLYCERATE MUTASE-RELATED"/>
    <property type="match status" value="1"/>
</dbReference>
<reference evidence="3 4" key="1">
    <citation type="submission" date="2022-08" db="EMBL/GenBank/DDBJ databases">
        <authorList>
            <person name="Somphong A."/>
            <person name="Phongsopitanun W."/>
        </authorList>
    </citation>
    <scope>NUCLEOTIDE SEQUENCE [LARGE SCALE GENOMIC DNA]</scope>
    <source>
        <strain evidence="3 4">LP11</strain>
    </source>
</reference>
<dbReference type="RefSeq" id="WP_258783791.1">
    <property type="nucleotide sequence ID" value="NZ_JANUGP010000055.1"/>
</dbReference>
<dbReference type="Proteomes" id="UP001205612">
    <property type="component" value="Unassembled WGS sequence"/>
</dbReference>
<evidence type="ECO:0000313" key="4">
    <source>
        <dbReference type="Proteomes" id="UP001205612"/>
    </source>
</evidence>
<name>A0ABT2BDG7_9ACTN</name>
<dbReference type="PANTHER" id="PTHR20935:SF0">
    <property type="entry name" value="SERINE_THREONINE-PROTEIN PHOSPHATASE PGAM5, MITOCHONDRIAL"/>
    <property type="match status" value="1"/>
</dbReference>
<accession>A0ABT2BDG7</accession>
<dbReference type="InterPro" id="IPR051021">
    <property type="entry name" value="Mito_Ser/Thr_phosphatase"/>
</dbReference>